<dbReference type="RefSeq" id="WP_118400029.1">
    <property type="nucleotide sequence ID" value="NZ_CABJGD010000005.1"/>
</dbReference>
<evidence type="ECO:0000313" key="3">
    <source>
        <dbReference type="Proteomes" id="UP000283855"/>
    </source>
</evidence>
<evidence type="ECO:0000256" key="1">
    <source>
        <dbReference type="SAM" id="Phobius"/>
    </source>
</evidence>
<sequence>MQTLVFVLMLLVCFNFLLKQTYNKRWAVGITTLACALWTGLSWPYAILQSKTQIADWLANPALMLDTSVILSVEICMQLTFCLLAVHLMTGGTVPRRTLWIYRFLRWFPGFLIFPVLFSGLVALIFSFPGTSFSLLAWSMAGGVLLGIPLCTVLLRRLLPEKEIRLELLCLTHSLTAILGIVATVNGRTAMDGTGDVDWKAFLGLSGLIVAGGFLGLLLYRYRLSKRKNL</sequence>
<feature type="transmembrane region" description="Helical" evidence="1">
    <location>
        <begin position="199"/>
        <end position="220"/>
    </location>
</feature>
<feature type="transmembrane region" description="Helical" evidence="1">
    <location>
        <begin position="168"/>
        <end position="187"/>
    </location>
</feature>
<protein>
    <submittedName>
        <fullName evidence="2">Uncharacterized protein</fullName>
    </submittedName>
</protein>
<feature type="transmembrane region" description="Helical" evidence="1">
    <location>
        <begin position="135"/>
        <end position="156"/>
    </location>
</feature>
<dbReference type="EMBL" id="QSFT01000005">
    <property type="protein sequence ID" value="RHA77695.1"/>
    <property type="molecule type" value="Genomic_DNA"/>
</dbReference>
<accession>A0A413T2Z5</accession>
<keyword evidence="1" id="KW-0812">Transmembrane</keyword>
<evidence type="ECO:0000313" key="2">
    <source>
        <dbReference type="EMBL" id="RHA77695.1"/>
    </source>
</evidence>
<dbReference type="AlphaFoldDB" id="A0A413T2Z5"/>
<proteinExistence type="predicted"/>
<gene>
    <name evidence="2" type="ORF">DW921_03465</name>
</gene>
<comment type="caution">
    <text evidence="2">The sequence shown here is derived from an EMBL/GenBank/DDBJ whole genome shotgun (WGS) entry which is preliminary data.</text>
</comment>
<keyword evidence="1" id="KW-1133">Transmembrane helix</keyword>
<dbReference type="Proteomes" id="UP000283855">
    <property type="component" value="Unassembled WGS sequence"/>
</dbReference>
<feature type="transmembrane region" description="Helical" evidence="1">
    <location>
        <begin position="107"/>
        <end position="129"/>
    </location>
</feature>
<name>A0A413T2Z5_9BACT</name>
<reference evidence="2 3" key="1">
    <citation type="submission" date="2018-08" db="EMBL/GenBank/DDBJ databases">
        <title>A genome reference for cultivated species of the human gut microbiota.</title>
        <authorList>
            <person name="Zou Y."/>
            <person name="Xue W."/>
            <person name="Luo G."/>
        </authorList>
    </citation>
    <scope>NUCLEOTIDE SEQUENCE [LARGE SCALE GENOMIC DNA]</scope>
    <source>
        <strain evidence="2 3">AM42-38</strain>
    </source>
</reference>
<organism evidence="2 3">
    <name type="scientific">Phocaeicola coprophilus</name>
    <dbReference type="NCBI Taxonomy" id="387090"/>
    <lineage>
        <taxon>Bacteria</taxon>
        <taxon>Pseudomonadati</taxon>
        <taxon>Bacteroidota</taxon>
        <taxon>Bacteroidia</taxon>
        <taxon>Bacteroidales</taxon>
        <taxon>Bacteroidaceae</taxon>
        <taxon>Phocaeicola</taxon>
    </lineage>
</organism>
<feature type="transmembrane region" description="Helical" evidence="1">
    <location>
        <begin position="67"/>
        <end position="86"/>
    </location>
</feature>
<keyword evidence="1" id="KW-0472">Membrane</keyword>